<dbReference type="InterPro" id="IPR002931">
    <property type="entry name" value="Transglutaminase-like"/>
</dbReference>
<dbReference type="SUPFAM" id="SSF54001">
    <property type="entry name" value="Cysteine proteinases"/>
    <property type="match status" value="1"/>
</dbReference>
<feature type="domain" description="Transglutaminase-like" evidence="2">
    <location>
        <begin position="477"/>
        <end position="551"/>
    </location>
</feature>
<dbReference type="OrthoDB" id="9804872at2"/>
<keyword evidence="1" id="KW-0472">Membrane</keyword>
<proteinExistence type="predicted"/>
<feature type="transmembrane region" description="Helical" evidence="1">
    <location>
        <begin position="198"/>
        <end position="219"/>
    </location>
</feature>
<evidence type="ECO:0000313" key="4">
    <source>
        <dbReference type="Proteomes" id="UP000247416"/>
    </source>
</evidence>
<reference evidence="3 4" key="1">
    <citation type="submission" date="2018-06" db="EMBL/GenBank/DDBJ databases">
        <title>Genomic Encyclopedia of Archaeal and Bacterial Type Strains, Phase II (KMG-II): from individual species to whole genera.</title>
        <authorList>
            <person name="Goeker M."/>
        </authorList>
    </citation>
    <scope>NUCLEOTIDE SEQUENCE [LARGE SCALE GENOMIC DNA]</scope>
    <source>
        <strain evidence="3 4">KACC 16626</strain>
    </source>
</reference>
<evidence type="ECO:0000256" key="1">
    <source>
        <dbReference type="SAM" id="Phobius"/>
    </source>
</evidence>
<dbReference type="InterPro" id="IPR052901">
    <property type="entry name" value="Bact_TGase-like"/>
</dbReference>
<dbReference type="AlphaFoldDB" id="A0A318THL7"/>
<keyword evidence="1" id="KW-0812">Transmembrane</keyword>
<dbReference type="InterPro" id="IPR038765">
    <property type="entry name" value="Papain-like_cys_pep_sf"/>
</dbReference>
<comment type="caution">
    <text evidence="3">The sequence shown here is derived from an EMBL/GenBank/DDBJ whole genome shotgun (WGS) entry which is preliminary data.</text>
</comment>
<dbReference type="SMART" id="SM00460">
    <property type="entry name" value="TGc"/>
    <property type="match status" value="1"/>
</dbReference>
<feature type="transmembrane region" description="Helical" evidence="1">
    <location>
        <begin position="36"/>
        <end position="54"/>
    </location>
</feature>
<dbReference type="RefSeq" id="WP_107936245.1">
    <property type="nucleotide sequence ID" value="NZ_CP085009.1"/>
</dbReference>
<name>A0A318THL7_9BACL</name>
<feature type="transmembrane region" description="Helical" evidence="1">
    <location>
        <begin position="164"/>
        <end position="186"/>
    </location>
</feature>
<protein>
    <submittedName>
        <fullName evidence="3">Transglutaminase-like putative cysteine protease</fullName>
    </submittedName>
</protein>
<dbReference type="GO" id="GO:0008233">
    <property type="term" value="F:peptidase activity"/>
    <property type="evidence" value="ECO:0007669"/>
    <property type="project" value="UniProtKB-KW"/>
</dbReference>
<feature type="transmembrane region" description="Helical" evidence="1">
    <location>
        <begin position="140"/>
        <end position="158"/>
    </location>
</feature>
<dbReference type="PANTHER" id="PTHR42736:SF1">
    <property type="entry name" value="PROTEIN-GLUTAMINE GAMMA-GLUTAMYLTRANSFERASE"/>
    <property type="match status" value="1"/>
</dbReference>
<keyword evidence="3" id="KW-0645">Protease</keyword>
<sequence length="733" mass="84268">MKEKTFSLIELAIYYIVIFFILREWLVPVMELTNTGFLELIMLFIALCLVLSLFQIHFLISGLIKFAYIIWFIVFVYGGVFVLSAEGIDFLFNDFQTNIAAVLRADWLHITNPFRTFLFFILIWMLIYLIHHWIVVRMSVFYFLLLTVFFVGTLDTFTEYDGSFAIVRVMVLGLALTVFLLVKRLLKQANITLDLKKYLKLAVPAILLVFVMSSIAIYLPKFSPQWPDPVPFIKSATGQGGAEVNGGGISKVGYGENDSRLGGSFVADDTVVFLAESETKQYWRIETKDRYTSKGWEDSGYFQGELSVFEHQQIIETSLPVGPEEDTKTATVEVVNPYDFIIQPYGMKSVTSAMVSVLPNLEFMLSLDTEKIVTYVDRAPTELPGYTLEYSKPVYLYSTLKNPTEEIDPVLFERYLQLPDTLPTRVRDLAAEIVGIRETPYDKARAIEMYFKQNGFRYETDNVAIPSEEQDYVDQFLFDTKIGYCDNFSTSMVVLLRSLGIPARWVKGFAGGDVIDNHGSSSTYQITNNDAHSWVEAYIPNVGWMNFEPTIGFNNSRSIEYDLSTDDYEEEVLTVEEETEPDEKIEKETEPKKTAAEESQFFENIAKFFEQNKYILIGILLLALVGAFILYKIRRKWLPKVYGKLYRRKELNESRFEASFLQLLKLLEMKGFKRKEGQTLQAFAKEVDSYFENGHMSLLTAAYEQTIYSKDASAVNVLQMRESWEYLINQITS</sequence>
<feature type="transmembrane region" description="Helical" evidence="1">
    <location>
        <begin position="614"/>
        <end position="631"/>
    </location>
</feature>
<dbReference type="Gene3D" id="3.10.620.30">
    <property type="match status" value="1"/>
</dbReference>
<evidence type="ECO:0000259" key="2">
    <source>
        <dbReference type="SMART" id="SM00460"/>
    </source>
</evidence>
<feature type="transmembrane region" description="Helical" evidence="1">
    <location>
        <begin position="12"/>
        <end position="30"/>
    </location>
</feature>
<accession>A0A318THL7</accession>
<evidence type="ECO:0000313" key="3">
    <source>
        <dbReference type="EMBL" id="PYF04341.1"/>
    </source>
</evidence>
<keyword evidence="4" id="KW-1185">Reference proteome</keyword>
<keyword evidence="3" id="KW-0378">Hydrolase</keyword>
<feature type="transmembrane region" description="Helical" evidence="1">
    <location>
        <begin position="66"/>
        <end position="85"/>
    </location>
</feature>
<gene>
    <name evidence="3" type="ORF">BJ095_12340</name>
</gene>
<dbReference type="PANTHER" id="PTHR42736">
    <property type="entry name" value="PROTEIN-GLUTAMINE GAMMA-GLUTAMYLTRANSFERASE"/>
    <property type="match status" value="1"/>
</dbReference>
<dbReference type="EMBL" id="QJTJ01000023">
    <property type="protein sequence ID" value="PYF04341.1"/>
    <property type="molecule type" value="Genomic_DNA"/>
</dbReference>
<dbReference type="Proteomes" id="UP000247416">
    <property type="component" value="Unassembled WGS sequence"/>
</dbReference>
<keyword evidence="1" id="KW-1133">Transmembrane helix</keyword>
<dbReference type="GO" id="GO:0006508">
    <property type="term" value="P:proteolysis"/>
    <property type="evidence" value="ECO:0007669"/>
    <property type="project" value="UniProtKB-KW"/>
</dbReference>
<organism evidence="3 4">
    <name type="scientific">Ureibacillus chungkukjangi</name>
    <dbReference type="NCBI Taxonomy" id="1202712"/>
    <lineage>
        <taxon>Bacteria</taxon>
        <taxon>Bacillati</taxon>
        <taxon>Bacillota</taxon>
        <taxon>Bacilli</taxon>
        <taxon>Bacillales</taxon>
        <taxon>Caryophanaceae</taxon>
        <taxon>Ureibacillus</taxon>
    </lineage>
</organism>
<feature type="transmembrane region" description="Helical" evidence="1">
    <location>
        <begin position="117"/>
        <end position="135"/>
    </location>
</feature>
<dbReference type="Pfam" id="PF01841">
    <property type="entry name" value="Transglut_core"/>
    <property type="match status" value="1"/>
</dbReference>